<keyword evidence="3" id="KW-0645">Protease</keyword>
<dbReference type="Proteomes" id="UP000236754">
    <property type="component" value="Unassembled WGS sequence"/>
</dbReference>
<evidence type="ECO:0000313" key="4">
    <source>
        <dbReference type="Proteomes" id="UP000236754"/>
    </source>
</evidence>
<sequence length="679" mass="72022">MTVAEEADGSRPARSSGDRPSPITPEEVAAEPGAPSWPAVAGAETWWLAPDPATATVRLLRRAEPGGAADPVLGPNWSVGSRAIGYGGRPYLVVPRGRTHLLVFCHAPDQRLYGTPVPPPGEAGGVPAAKPTPLTRADPPGIRTTYADPVLGPGGREVWCIRETTRVDGGGERTDPAPRTVRDIVAVPLSGAAAEDPDAVRVVARSHHFLSGLRVSPDERHLAWIGWNHPDMPWDTSDLMVARVEDGRAVESVRVLGGPGVSVPQAEWAGPGALYAMADPDGWWNLHRVDLAAGGTVRSTCVLRTDTECAHPVWRVGATSFAVTDAGVVFAQGGAEQSLVVWDPANGSVTPIAEGWTEFGIGLRGDARSVAVVAASPTEPATPLRITLSSPNLPAPPALLRCVPPAEEPHRRWLSVPRRRSVTVAGGWEVPYAYYPPSGPDRGPAGAPPPLLIDVHGGPTNRTSATRSLSLSLFTSRGYAVASVDHGGSTGYGRAYRDRLRHAWGVVDVEDSVAVARSLAAEGLADPERTAIRGGSAGGWTALAALAHSDTFCCGTVYYPITDPLTWSYAETHDFESRYIASLVGPLPQDEERHRRVSPLANAAGITAPYVMFQGLDDPICRPDQARRMVAAVDAAHGPGRCVRYLEFPGEGHGFRRPATKLACLRAELDLYARVMSPD</sequence>
<dbReference type="Gene3D" id="2.120.10.30">
    <property type="entry name" value="TolB, C-terminal domain"/>
    <property type="match status" value="1"/>
</dbReference>
<keyword evidence="3" id="KW-0031">Aminopeptidase</keyword>
<dbReference type="AlphaFoldDB" id="A0A1H6DSN1"/>
<evidence type="ECO:0000259" key="2">
    <source>
        <dbReference type="Pfam" id="PF00326"/>
    </source>
</evidence>
<accession>A0A1H6DSN1</accession>
<feature type="region of interest" description="Disordered" evidence="1">
    <location>
        <begin position="121"/>
        <end position="148"/>
    </location>
</feature>
<name>A0A1H6DSN1_9ACTN</name>
<dbReference type="GO" id="GO:0004177">
    <property type="term" value="F:aminopeptidase activity"/>
    <property type="evidence" value="ECO:0007669"/>
    <property type="project" value="UniProtKB-KW"/>
</dbReference>
<feature type="domain" description="Peptidase S9 prolyl oligopeptidase catalytic" evidence="2">
    <location>
        <begin position="469"/>
        <end position="676"/>
    </location>
</feature>
<organism evidence="3 4">
    <name type="scientific">Actinacidiphila yanglinensis</name>
    <dbReference type="NCBI Taxonomy" id="310779"/>
    <lineage>
        <taxon>Bacteria</taxon>
        <taxon>Bacillati</taxon>
        <taxon>Actinomycetota</taxon>
        <taxon>Actinomycetes</taxon>
        <taxon>Kitasatosporales</taxon>
        <taxon>Streptomycetaceae</taxon>
        <taxon>Actinacidiphila</taxon>
    </lineage>
</organism>
<dbReference type="InterPro" id="IPR011042">
    <property type="entry name" value="6-blade_b-propeller_TolB-like"/>
</dbReference>
<evidence type="ECO:0000313" key="3">
    <source>
        <dbReference type="EMBL" id="SEG87726.1"/>
    </source>
</evidence>
<evidence type="ECO:0000256" key="1">
    <source>
        <dbReference type="SAM" id="MobiDB-lite"/>
    </source>
</evidence>
<dbReference type="SUPFAM" id="SSF69322">
    <property type="entry name" value="Tricorn protease domain 2"/>
    <property type="match status" value="1"/>
</dbReference>
<keyword evidence="4" id="KW-1185">Reference proteome</keyword>
<dbReference type="GO" id="GO:0008236">
    <property type="term" value="F:serine-type peptidase activity"/>
    <property type="evidence" value="ECO:0007669"/>
    <property type="project" value="InterPro"/>
</dbReference>
<dbReference type="PANTHER" id="PTHR43056:SF5">
    <property type="entry name" value="PEPTIDASE S9 PROLYL OLIGOPEPTIDASE CATALYTIC DOMAIN-CONTAINING PROTEIN"/>
    <property type="match status" value="1"/>
</dbReference>
<gene>
    <name evidence="3" type="ORF">SAMN05216223_118153</name>
</gene>
<dbReference type="SUPFAM" id="SSF53474">
    <property type="entry name" value="alpha/beta-Hydrolases"/>
    <property type="match status" value="1"/>
</dbReference>
<dbReference type="Gene3D" id="3.40.50.1820">
    <property type="entry name" value="alpha/beta hydrolase"/>
    <property type="match status" value="1"/>
</dbReference>
<dbReference type="EMBL" id="FNVU01000018">
    <property type="protein sequence ID" value="SEG87726.1"/>
    <property type="molecule type" value="Genomic_DNA"/>
</dbReference>
<dbReference type="InterPro" id="IPR001375">
    <property type="entry name" value="Peptidase_S9_cat"/>
</dbReference>
<dbReference type="OrthoDB" id="128799at2"/>
<feature type="region of interest" description="Disordered" evidence="1">
    <location>
        <begin position="1"/>
        <end position="36"/>
    </location>
</feature>
<dbReference type="RefSeq" id="WP_103889417.1">
    <property type="nucleotide sequence ID" value="NZ_FNVU01000018.1"/>
</dbReference>
<proteinExistence type="predicted"/>
<keyword evidence="3" id="KW-0378">Hydrolase</keyword>
<dbReference type="GO" id="GO:0006508">
    <property type="term" value="P:proteolysis"/>
    <property type="evidence" value="ECO:0007669"/>
    <property type="project" value="InterPro"/>
</dbReference>
<protein>
    <submittedName>
        <fullName evidence="3">Dipeptidyl aminopeptidase/acylaminoacyl peptidase</fullName>
    </submittedName>
</protein>
<dbReference type="InterPro" id="IPR029058">
    <property type="entry name" value="AB_hydrolase_fold"/>
</dbReference>
<dbReference type="PANTHER" id="PTHR43056">
    <property type="entry name" value="PEPTIDASE S9 PROLYL OLIGOPEPTIDASE"/>
    <property type="match status" value="1"/>
</dbReference>
<reference evidence="3 4" key="1">
    <citation type="submission" date="2016-10" db="EMBL/GenBank/DDBJ databases">
        <authorList>
            <person name="de Groot N.N."/>
        </authorList>
    </citation>
    <scope>NUCLEOTIDE SEQUENCE [LARGE SCALE GENOMIC DNA]</scope>
    <source>
        <strain evidence="3 4">CGMCC 4.2023</strain>
    </source>
</reference>
<dbReference type="InterPro" id="IPR050585">
    <property type="entry name" value="Xaa-Pro_dipeptidyl-ppase/CocE"/>
</dbReference>
<dbReference type="Pfam" id="PF00326">
    <property type="entry name" value="Peptidase_S9"/>
    <property type="match status" value="1"/>
</dbReference>